<evidence type="ECO:0000256" key="4">
    <source>
        <dbReference type="ARBA" id="ARBA00022801"/>
    </source>
</evidence>
<dbReference type="Gene3D" id="3.40.50.300">
    <property type="entry name" value="P-loop containing nucleotide triphosphate hydrolases"/>
    <property type="match status" value="2"/>
</dbReference>
<dbReference type="EMBL" id="JACHBX010000004">
    <property type="protein sequence ID" value="MBB6135749.1"/>
    <property type="molecule type" value="Genomic_DNA"/>
</dbReference>
<dbReference type="InterPro" id="IPR050079">
    <property type="entry name" value="DEAD_box_RNA_helicase"/>
</dbReference>
<comment type="catalytic activity">
    <reaction evidence="8">
        <text>ATP + H2O = ADP + phosphate + H(+)</text>
        <dbReference type="Rhea" id="RHEA:13065"/>
        <dbReference type="ChEBI" id="CHEBI:15377"/>
        <dbReference type="ChEBI" id="CHEBI:15378"/>
        <dbReference type="ChEBI" id="CHEBI:30616"/>
        <dbReference type="ChEBI" id="CHEBI:43474"/>
        <dbReference type="ChEBI" id="CHEBI:456216"/>
        <dbReference type="EC" id="3.6.4.13"/>
    </reaction>
</comment>
<keyword evidence="5 11" id="KW-0347">Helicase</keyword>
<dbReference type="CDD" id="cd18787">
    <property type="entry name" value="SF2_C_DEAD"/>
    <property type="match status" value="1"/>
</dbReference>
<dbReference type="InterPro" id="IPR044742">
    <property type="entry name" value="DEAD/DEAH_RhlB"/>
</dbReference>
<keyword evidence="17" id="KW-1185">Reference proteome</keyword>
<dbReference type="CDD" id="cd00268">
    <property type="entry name" value="DEADc"/>
    <property type="match status" value="1"/>
</dbReference>
<dbReference type="Pfam" id="PF00270">
    <property type="entry name" value="DEAD"/>
    <property type="match status" value="1"/>
</dbReference>
<dbReference type="Pfam" id="PF00271">
    <property type="entry name" value="Helicase_C"/>
    <property type="match status" value="1"/>
</dbReference>
<evidence type="ECO:0000259" key="14">
    <source>
        <dbReference type="PROSITE" id="PS51194"/>
    </source>
</evidence>
<evidence type="ECO:0000256" key="1">
    <source>
        <dbReference type="ARBA" id="ARBA00012552"/>
    </source>
</evidence>
<evidence type="ECO:0000256" key="11">
    <source>
        <dbReference type="RuleBase" id="RU000492"/>
    </source>
</evidence>
<organism evidence="16 17">
    <name type="scientific">Massilia aurea</name>
    <dbReference type="NCBI Taxonomy" id="373040"/>
    <lineage>
        <taxon>Bacteria</taxon>
        <taxon>Pseudomonadati</taxon>
        <taxon>Pseudomonadota</taxon>
        <taxon>Betaproteobacteria</taxon>
        <taxon>Burkholderiales</taxon>
        <taxon>Oxalobacteraceae</taxon>
        <taxon>Telluria group</taxon>
        <taxon>Massilia</taxon>
    </lineage>
</organism>
<evidence type="ECO:0000256" key="8">
    <source>
        <dbReference type="ARBA" id="ARBA00047984"/>
    </source>
</evidence>
<dbReference type="GO" id="GO:0005829">
    <property type="term" value="C:cytosol"/>
    <property type="evidence" value="ECO:0007669"/>
    <property type="project" value="TreeGrafter"/>
</dbReference>
<keyword evidence="2" id="KW-0963">Cytoplasm</keyword>
<dbReference type="PANTHER" id="PTHR47959:SF13">
    <property type="entry name" value="ATP-DEPENDENT RNA HELICASE RHLE"/>
    <property type="match status" value="1"/>
</dbReference>
<dbReference type="InterPro" id="IPR001650">
    <property type="entry name" value="Helicase_C-like"/>
</dbReference>
<dbReference type="GO" id="GO:0003724">
    <property type="term" value="F:RNA helicase activity"/>
    <property type="evidence" value="ECO:0007669"/>
    <property type="project" value="UniProtKB-EC"/>
</dbReference>
<evidence type="ECO:0000256" key="5">
    <source>
        <dbReference type="ARBA" id="ARBA00022806"/>
    </source>
</evidence>
<evidence type="ECO:0000256" key="9">
    <source>
        <dbReference type="ARBA" id="ARBA00074363"/>
    </source>
</evidence>
<feature type="domain" description="DEAD-box RNA helicase Q" evidence="15">
    <location>
        <begin position="28"/>
        <end position="56"/>
    </location>
</feature>
<evidence type="ECO:0000259" key="13">
    <source>
        <dbReference type="PROSITE" id="PS51192"/>
    </source>
</evidence>
<dbReference type="PROSITE" id="PS51192">
    <property type="entry name" value="HELICASE_ATP_BIND_1"/>
    <property type="match status" value="1"/>
</dbReference>
<dbReference type="SUPFAM" id="SSF52540">
    <property type="entry name" value="P-loop containing nucleoside triphosphate hydrolases"/>
    <property type="match status" value="1"/>
</dbReference>
<proteinExistence type="inferred from homology"/>
<evidence type="ECO:0000259" key="15">
    <source>
        <dbReference type="PROSITE" id="PS51195"/>
    </source>
</evidence>
<feature type="domain" description="Helicase ATP-binding" evidence="13">
    <location>
        <begin position="59"/>
        <end position="237"/>
    </location>
</feature>
<dbReference type="SMART" id="SM00490">
    <property type="entry name" value="HELICc"/>
    <property type="match status" value="1"/>
</dbReference>
<dbReference type="GO" id="GO:0042255">
    <property type="term" value="P:ribosome assembly"/>
    <property type="evidence" value="ECO:0007669"/>
    <property type="project" value="UniProtKB-ARBA"/>
</dbReference>
<dbReference type="GO" id="GO:0009266">
    <property type="term" value="P:response to temperature stimulus"/>
    <property type="evidence" value="ECO:0007669"/>
    <property type="project" value="UniProtKB-ARBA"/>
</dbReference>
<comment type="similarity">
    <text evidence="7 11">Belongs to the DEAD box helicase family.</text>
</comment>
<dbReference type="PROSITE" id="PS00039">
    <property type="entry name" value="DEAD_ATP_HELICASE"/>
    <property type="match status" value="1"/>
</dbReference>
<dbReference type="PANTHER" id="PTHR47959">
    <property type="entry name" value="ATP-DEPENDENT RNA HELICASE RHLE-RELATED"/>
    <property type="match status" value="1"/>
</dbReference>
<dbReference type="InterPro" id="IPR011545">
    <property type="entry name" value="DEAD/DEAH_box_helicase_dom"/>
</dbReference>
<evidence type="ECO:0000256" key="7">
    <source>
        <dbReference type="ARBA" id="ARBA00038437"/>
    </source>
</evidence>
<keyword evidence="4 11" id="KW-0378">Hydrolase</keyword>
<gene>
    <name evidence="16" type="ORF">HD842_003916</name>
</gene>
<protein>
    <recommendedName>
        <fullName evidence="9">DEAD-box ATP-dependent RNA helicase RhpA</fullName>
        <ecNumber evidence="1">3.6.4.13</ecNumber>
    </recommendedName>
</protein>
<dbReference type="AlphaFoldDB" id="A0A7X0CG89"/>
<feature type="short sequence motif" description="Q motif" evidence="10">
    <location>
        <begin position="28"/>
        <end position="56"/>
    </location>
</feature>
<dbReference type="GO" id="GO:0016787">
    <property type="term" value="F:hydrolase activity"/>
    <property type="evidence" value="ECO:0007669"/>
    <property type="project" value="UniProtKB-KW"/>
</dbReference>
<sequence length="526" mass="57148">MSDTPNNTEVAVTPDVDVLVAADAVPVVRFADFGLAPEILRALTDQGYVHPTPIQAEAIPVVLQGRDVMGAAQTGTGKTAGFSLPIIQLLMQHANPSMSPARHPVRALILVPTRELAVQVAENVKAYAKHTPLRATVVFGGMDMKPQTEILRGGVEIVIATPGRLLDHIEQKNVSLGQVQMLVMDEADRMLDMGFLPDLQRIINLLPKQRQNLMFSATFSPEIKKLANTFLNNPLTIEVARSNATADKVTQIVYKVEEGQKSDVVEHLIRSRNLKQVIIFSNTKIGASRLSTHLEKRGIKASAIHGDKTQQERMAALDAFKDGGVEVLVATDVAARGLDITDLPAVINYDLPYNAEDYVHRIGRTGRAGASGDALSVYSEKDERLLLDIEKLIKQTITRGTLDGFVAPASRGRDAAGGREFGRDSGRESARPPRDASREFVRDGSRDAAAPRDTERGPRRDAEAGRGAPRTPRTGPGPGSRRERIDPWFLKPYEPTSSPRKEPDPVNAPAKPGKQKLAFLLGGGPK</sequence>
<dbReference type="InterPro" id="IPR014014">
    <property type="entry name" value="RNA_helicase_DEAD_Q_motif"/>
</dbReference>
<feature type="domain" description="Helicase C-terminal" evidence="14">
    <location>
        <begin position="248"/>
        <end position="410"/>
    </location>
</feature>
<dbReference type="GO" id="GO:0003676">
    <property type="term" value="F:nucleic acid binding"/>
    <property type="evidence" value="ECO:0007669"/>
    <property type="project" value="InterPro"/>
</dbReference>
<dbReference type="FunFam" id="3.40.50.300:FF:000108">
    <property type="entry name" value="ATP-dependent RNA helicase RhlE"/>
    <property type="match status" value="1"/>
</dbReference>
<feature type="compositionally biased region" description="Basic and acidic residues" evidence="12">
    <location>
        <begin position="411"/>
        <end position="464"/>
    </location>
</feature>
<feature type="region of interest" description="Disordered" evidence="12">
    <location>
        <begin position="405"/>
        <end position="526"/>
    </location>
</feature>
<evidence type="ECO:0000256" key="2">
    <source>
        <dbReference type="ARBA" id="ARBA00022490"/>
    </source>
</evidence>
<dbReference type="EC" id="3.6.4.13" evidence="1"/>
<keyword evidence="6 11" id="KW-0067">ATP-binding</keyword>
<evidence type="ECO:0000256" key="12">
    <source>
        <dbReference type="SAM" id="MobiDB-lite"/>
    </source>
</evidence>
<accession>A0A7X0CG89</accession>
<reference evidence="16 17" key="1">
    <citation type="submission" date="2020-08" db="EMBL/GenBank/DDBJ databases">
        <title>The Agave Microbiome: Exploring the role of microbial communities in plant adaptations to desert environments.</title>
        <authorList>
            <person name="Partida-Martinez L.P."/>
        </authorList>
    </citation>
    <scope>NUCLEOTIDE SEQUENCE [LARGE SCALE GENOMIC DNA]</scope>
    <source>
        <strain evidence="16 17">AT3.2</strain>
    </source>
</reference>
<keyword evidence="3 11" id="KW-0547">Nucleotide-binding</keyword>
<dbReference type="GO" id="GO:0005524">
    <property type="term" value="F:ATP binding"/>
    <property type="evidence" value="ECO:0007669"/>
    <property type="project" value="UniProtKB-KW"/>
</dbReference>
<evidence type="ECO:0000256" key="6">
    <source>
        <dbReference type="ARBA" id="ARBA00022840"/>
    </source>
</evidence>
<dbReference type="PROSITE" id="PS51195">
    <property type="entry name" value="Q_MOTIF"/>
    <property type="match status" value="1"/>
</dbReference>
<dbReference type="PROSITE" id="PS51194">
    <property type="entry name" value="HELICASE_CTER"/>
    <property type="match status" value="1"/>
</dbReference>
<dbReference type="SMART" id="SM00487">
    <property type="entry name" value="DEXDc"/>
    <property type="match status" value="1"/>
</dbReference>
<evidence type="ECO:0000313" key="16">
    <source>
        <dbReference type="EMBL" id="MBB6135749.1"/>
    </source>
</evidence>
<name>A0A7X0CG89_9BURK</name>
<evidence type="ECO:0000313" key="17">
    <source>
        <dbReference type="Proteomes" id="UP000540787"/>
    </source>
</evidence>
<evidence type="ECO:0000256" key="3">
    <source>
        <dbReference type="ARBA" id="ARBA00022741"/>
    </source>
</evidence>
<dbReference type="Proteomes" id="UP000540787">
    <property type="component" value="Unassembled WGS sequence"/>
</dbReference>
<evidence type="ECO:0000256" key="10">
    <source>
        <dbReference type="PROSITE-ProRule" id="PRU00552"/>
    </source>
</evidence>
<dbReference type="InterPro" id="IPR014001">
    <property type="entry name" value="Helicase_ATP-bd"/>
</dbReference>
<dbReference type="RefSeq" id="WP_183556394.1">
    <property type="nucleotide sequence ID" value="NZ_JACHBX010000004.1"/>
</dbReference>
<dbReference type="InterPro" id="IPR027417">
    <property type="entry name" value="P-loop_NTPase"/>
</dbReference>
<feature type="compositionally biased region" description="Low complexity" evidence="12">
    <location>
        <begin position="465"/>
        <end position="474"/>
    </location>
</feature>
<dbReference type="InterPro" id="IPR000629">
    <property type="entry name" value="RNA-helicase_DEAD-box_CS"/>
</dbReference>
<comment type="caution">
    <text evidence="16">The sequence shown here is derived from an EMBL/GenBank/DDBJ whole genome shotgun (WGS) entry which is preliminary data.</text>
</comment>